<dbReference type="Proteomes" id="UP000054018">
    <property type="component" value="Unassembled WGS sequence"/>
</dbReference>
<dbReference type="AlphaFoldDB" id="A0A0C9Y6X8"/>
<dbReference type="OrthoDB" id="3266986at2759"/>
<reference evidence="2" key="2">
    <citation type="submission" date="2015-01" db="EMBL/GenBank/DDBJ databases">
        <title>Evolutionary Origins and Diversification of the Mycorrhizal Mutualists.</title>
        <authorList>
            <consortium name="DOE Joint Genome Institute"/>
            <consortium name="Mycorrhizal Genomics Consortium"/>
            <person name="Kohler A."/>
            <person name="Kuo A."/>
            <person name="Nagy L.G."/>
            <person name="Floudas D."/>
            <person name="Copeland A."/>
            <person name="Barry K.W."/>
            <person name="Cichocki N."/>
            <person name="Veneault-Fourrey C."/>
            <person name="LaButti K."/>
            <person name="Lindquist E.A."/>
            <person name="Lipzen A."/>
            <person name="Lundell T."/>
            <person name="Morin E."/>
            <person name="Murat C."/>
            <person name="Riley R."/>
            <person name="Ohm R."/>
            <person name="Sun H."/>
            <person name="Tunlid A."/>
            <person name="Henrissat B."/>
            <person name="Grigoriev I.V."/>
            <person name="Hibbett D.S."/>
            <person name="Martin F."/>
        </authorList>
    </citation>
    <scope>NUCLEOTIDE SEQUENCE [LARGE SCALE GENOMIC DNA]</scope>
    <source>
        <strain evidence="2">441</strain>
    </source>
</reference>
<dbReference type="EMBL" id="KN834057">
    <property type="protein sequence ID" value="KIK12691.1"/>
    <property type="molecule type" value="Genomic_DNA"/>
</dbReference>
<gene>
    <name evidence="1" type="ORF">PISMIDRAFT_428101</name>
</gene>
<protein>
    <submittedName>
        <fullName evidence="1">Uncharacterized protein</fullName>
    </submittedName>
</protein>
<keyword evidence="2" id="KW-1185">Reference proteome</keyword>
<proteinExistence type="predicted"/>
<dbReference type="HOGENOM" id="CLU_116844_0_0_1"/>
<reference evidence="1 2" key="1">
    <citation type="submission" date="2014-04" db="EMBL/GenBank/DDBJ databases">
        <authorList>
            <consortium name="DOE Joint Genome Institute"/>
            <person name="Kuo A."/>
            <person name="Kohler A."/>
            <person name="Costa M.D."/>
            <person name="Nagy L.G."/>
            <person name="Floudas D."/>
            <person name="Copeland A."/>
            <person name="Barry K.W."/>
            <person name="Cichocki N."/>
            <person name="Veneault-Fourrey C."/>
            <person name="LaButti K."/>
            <person name="Lindquist E.A."/>
            <person name="Lipzen A."/>
            <person name="Lundell T."/>
            <person name="Morin E."/>
            <person name="Murat C."/>
            <person name="Sun H."/>
            <person name="Tunlid A."/>
            <person name="Henrissat B."/>
            <person name="Grigoriev I.V."/>
            <person name="Hibbett D.S."/>
            <person name="Martin F."/>
            <person name="Nordberg H.P."/>
            <person name="Cantor M.N."/>
            <person name="Hua S.X."/>
        </authorList>
    </citation>
    <scope>NUCLEOTIDE SEQUENCE [LARGE SCALE GENOMIC DNA]</scope>
    <source>
        <strain evidence="1 2">441</strain>
    </source>
</reference>
<evidence type="ECO:0000313" key="2">
    <source>
        <dbReference type="Proteomes" id="UP000054018"/>
    </source>
</evidence>
<accession>A0A0C9Y6X8</accession>
<organism evidence="1 2">
    <name type="scientific">Pisolithus microcarpus 441</name>
    <dbReference type="NCBI Taxonomy" id="765257"/>
    <lineage>
        <taxon>Eukaryota</taxon>
        <taxon>Fungi</taxon>
        <taxon>Dikarya</taxon>
        <taxon>Basidiomycota</taxon>
        <taxon>Agaricomycotina</taxon>
        <taxon>Agaricomycetes</taxon>
        <taxon>Agaricomycetidae</taxon>
        <taxon>Boletales</taxon>
        <taxon>Sclerodermatineae</taxon>
        <taxon>Pisolithaceae</taxon>
        <taxon>Pisolithus</taxon>
    </lineage>
</organism>
<sequence length="128" mass="15243">MNELLADIDIGDSDEPEVEEEGVEVTTLNLVICKVTEWKNRLTPEQRARIPEILWYVRNDNDTPNPCSFFFRSRWEYVSTHEEIDEKLQQSGWDRAARQRLMEVFGRGIQESHMKFATRPFNPWIKRD</sequence>
<evidence type="ECO:0000313" key="1">
    <source>
        <dbReference type="EMBL" id="KIK12691.1"/>
    </source>
</evidence>
<name>A0A0C9Y6X8_9AGAM</name>